<evidence type="ECO:0000256" key="5">
    <source>
        <dbReference type="SAM" id="Phobius"/>
    </source>
</evidence>
<dbReference type="CDD" id="cd16922">
    <property type="entry name" value="HATPase_EvgS-ArcB-TorS-like"/>
    <property type="match status" value="1"/>
</dbReference>
<dbReference type="InterPro" id="IPR005467">
    <property type="entry name" value="His_kinase_dom"/>
</dbReference>
<evidence type="ECO:0000256" key="3">
    <source>
        <dbReference type="ARBA" id="ARBA00022553"/>
    </source>
</evidence>
<dbReference type="Gene3D" id="3.30.565.10">
    <property type="entry name" value="Histidine kinase-like ATPase, C-terminal domain"/>
    <property type="match status" value="1"/>
</dbReference>
<dbReference type="STRING" id="765911.Thivi_1743"/>
<keyword evidence="5" id="KW-0812">Transmembrane</keyword>
<dbReference type="Gene3D" id="3.40.50.2300">
    <property type="match status" value="1"/>
</dbReference>
<dbReference type="PRINTS" id="PR00344">
    <property type="entry name" value="BCTRLSENSOR"/>
</dbReference>
<dbReference type="HOGENOM" id="CLU_000445_114_15_6"/>
<evidence type="ECO:0000256" key="4">
    <source>
        <dbReference type="PROSITE-ProRule" id="PRU00169"/>
    </source>
</evidence>
<dbReference type="InterPro" id="IPR001789">
    <property type="entry name" value="Sig_transdc_resp-reg_receiver"/>
</dbReference>
<keyword evidence="3 4" id="KW-0597">Phosphoprotein</keyword>
<dbReference type="PANTHER" id="PTHR45339:SF3">
    <property type="entry name" value="HISTIDINE KINASE"/>
    <property type="match status" value="1"/>
</dbReference>
<protein>
    <recommendedName>
        <fullName evidence="2">histidine kinase</fullName>
        <ecNumber evidence="2">2.7.13.3</ecNumber>
    </recommendedName>
</protein>
<sequence length="677" mass="74734">MDHTRRVPAGLATDTGQTALPVVPDVAVTSIRWLFGVFILCLTLLLGLRVVFSDLQAELNARSTNERARLFIGEEIVRGIHGIEKDLYRMASTSNLAGLRRVNLSIEHQMEKLRHDLNVLKQGGTVRREVQLNLEGRDEMVREVAYRPDQDNDRHVMELIEIAPLLDTLGEKTQELEDILVRSWEFQEREDLQGFFDLHVDIDLFIKHIPPYFERIAENANRLFFDSSEQLRNLETALQLQSDRLKAVELSLIVLVILLTSLAGWIFLKRIGQANRQLANSAQEMRVAKDAAERASRAKSEFVSRMSHELRTPLNAIIGFAELLEAEPLAPSHQNYVNLIGSSGKHLMELINAVLDHAKIEAGGMTLEQIAFDLHAAIEAVKTIVGDRATAKGLEFTANIDPKLPRFVVGDPTRLRQILINLLVNAIKFTAHGDINLCIAREDQRIVFSVRDSGIGMDAAGIARLFQPFSQADDSITRKFGGTGLGLMISKELIEAMGGGIDVESAPNVGSVFRFWLRLREAESIPERATDAAPSGPQETLASLVAGRVLLVDDNSVNQQLAGAMLNRLGLSHDFANNGAEALRQLASADYALVLMDMEMPEMDGVTATTHIRAHEAARGAARLPIIAMTANAMQEDRDRCFAAGMDGYLSKPVRLATLNTEVRRLFAATTAAAPAS</sequence>
<dbReference type="OrthoDB" id="5563233at2"/>
<gene>
    <name evidence="8" type="ordered locus">Thivi_1743</name>
</gene>
<dbReference type="eggNOG" id="COG0642">
    <property type="taxonomic scope" value="Bacteria"/>
</dbReference>
<evidence type="ECO:0000313" key="8">
    <source>
        <dbReference type="EMBL" id="AFL73717.1"/>
    </source>
</evidence>
<evidence type="ECO:0000259" key="6">
    <source>
        <dbReference type="PROSITE" id="PS50109"/>
    </source>
</evidence>
<comment type="catalytic activity">
    <reaction evidence="1">
        <text>ATP + protein L-histidine = ADP + protein N-phospho-L-histidine.</text>
        <dbReference type="EC" id="2.7.13.3"/>
    </reaction>
</comment>
<dbReference type="GO" id="GO:0000155">
    <property type="term" value="F:phosphorelay sensor kinase activity"/>
    <property type="evidence" value="ECO:0007669"/>
    <property type="project" value="InterPro"/>
</dbReference>
<feature type="transmembrane region" description="Helical" evidence="5">
    <location>
        <begin position="247"/>
        <end position="268"/>
    </location>
</feature>
<dbReference type="EMBL" id="CP003154">
    <property type="protein sequence ID" value="AFL73717.1"/>
    <property type="molecule type" value="Genomic_DNA"/>
</dbReference>
<dbReference type="Pfam" id="PF00512">
    <property type="entry name" value="HisKA"/>
    <property type="match status" value="1"/>
</dbReference>
<dbReference type="SMART" id="SM00387">
    <property type="entry name" value="HATPase_c"/>
    <property type="match status" value="1"/>
</dbReference>
<dbReference type="EC" id="2.7.13.3" evidence="2"/>
<dbReference type="InterPro" id="IPR036890">
    <property type="entry name" value="HATPase_C_sf"/>
</dbReference>
<evidence type="ECO:0000259" key="7">
    <source>
        <dbReference type="PROSITE" id="PS50110"/>
    </source>
</evidence>
<dbReference type="CDD" id="cd00082">
    <property type="entry name" value="HisKA"/>
    <property type="match status" value="1"/>
</dbReference>
<dbReference type="CDD" id="cd17546">
    <property type="entry name" value="REC_hyHK_CKI1_RcsC-like"/>
    <property type="match status" value="1"/>
</dbReference>
<dbReference type="PANTHER" id="PTHR45339">
    <property type="entry name" value="HYBRID SIGNAL TRANSDUCTION HISTIDINE KINASE J"/>
    <property type="match status" value="1"/>
</dbReference>
<accession>I3Y9P9</accession>
<dbReference type="InterPro" id="IPR003594">
    <property type="entry name" value="HATPase_dom"/>
</dbReference>
<dbReference type="KEGG" id="tvi:Thivi_1743"/>
<feature type="modified residue" description="4-aspartylphosphate" evidence="4">
    <location>
        <position position="597"/>
    </location>
</feature>
<dbReference type="InterPro" id="IPR036097">
    <property type="entry name" value="HisK_dim/P_sf"/>
</dbReference>
<dbReference type="SUPFAM" id="SSF55874">
    <property type="entry name" value="ATPase domain of HSP90 chaperone/DNA topoisomerase II/histidine kinase"/>
    <property type="match status" value="1"/>
</dbReference>
<dbReference type="eggNOG" id="COG0784">
    <property type="taxonomic scope" value="Bacteria"/>
</dbReference>
<name>I3Y9P9_THIV6</name>
<dbReference type="SMART" id="SM00388">
    <property type="entry name" value="HisKA"/>
    <property type="match status" value="1"/>
</dbReference>
<keyword evidence="9" id="KW-1185">Reference proteome</keyword>
<dbReference type="FunFam" id="3.30.565.10:FF:000078">
    <property type="entry name" value="Two-component sensor histidine kinase"/>
    <property type="match status" value="1"/>
</dbReference>
<feature type="transmembrane region" description="Helical" evidence="5">
    <location>
        <begin position="31"/>
        <end position="52"/>
    </location>
</feature>
<dbReference type="Pfam" id="PF00072">
    <property type="entry name" value="Response_reg"/>
    <property type="match status" value="1"/>
</dbReference>
<dbReference type="Gene3D" id="1.10.287.130">
    <property type="match status" value="1"/>
</dbReference>
<proteinExistence type="predicted"/>
<feature type="domain" description="Histidine kinase" evidence="6">
    <location>
        <begin position="305"/>
        <end position="521"/>
    </location>
</feature>
<keyword evidence="8" id="KW-0808">Transferase</keyword>
<reference evidence="8 9" key="1">
    <citation type="submission" date="2012-06" db="EMBL/GenBank/DDBJ databases">
        <title>Complete sequence of Thiocystis violascens DSM 198.</title>
        <authorList>
            <consortium name="US DOE Joint Genome Institute"/>
            <person name="Lucas S."/>
            <person name="Han J."/>
            <person name="Lapidus A."/>
            <person name="Cheng J.-F."/>
            <person name="Goodwin L."/>
            <person name="Pitluck S."/>
            <person name="Peters L."/>
            <person name="Ovchinnikova G."/>
            <person name="Teshima H."/>
            <person name="Detter J.C."/>
            <person name="Han C."/>
            <person name="Tapia R."/>
            <person name="Land M."/>
            <person name="Hauser L."/>
            <person name="Kyrpides N."/>
            <person name="Ivanova N."/>
            <person name="Pagani I."/>
            <person name="Vogl K."/>
            <person name="Liu Z."/>
            <person name="Frigaard N.-U."/>
            <person name="Bryant D."/>
            <person name="Woyke T."/>
        </authorList>
    </citation>
    <scope>NUCLEOTIDE SEQUENCE [LARGE SCALE GENOMIC DNA]</scope>
    <source>
        <strain evidence="9">ATCC 17096 / DSM 198 / 6111</strain>
    </source>
</reference>
<feature type="domain" description="Response regulatory" evidence="7">
    <location>
        <begin position="548"/>
        <end position="667"/>
    </location>
</feature>
<dbReference type="SUPFAM" id="SSF52172">
    <property type="entry name" value="CheY-like"/>
    <property type="match status" value="1"/>
</dbReference>
<dbReference type="InterPro" id="IPR011006">
    <property type="entry name" value="CheY-like_superfamily"/>
</dbReference>
<keyword evidence="5" id="KW-1133">Transmembrane helix</keyword>
<evidence type="ECO:0000313" key="9">
    <source>
        <dbReference type="Proteomes" id="UP000006062"/>
    </source>
</evidence>
<keyword evidence="5" id="KW-0472">Membrane</keyword>
<evidence type="ECO:0000256" key="1">
    <source>
        <dbReference type="ARBA" id="ARBA00000085"/>
    </source>
</evidence>
<organism evidence="8 9">
    <name type="scientific">Thiocystis violascens (strain ATCC 17096 / DSM 198 / 6111)</name>
    <name type="common">Chromatium violascens</name>
    <dbReference type="NCBI Taxonomy" id="765911"/>
    <lineage>
        <taxon>Bacteria</taxon>
        <taxon>Pseudomonadati</taxon>
        <taxon>Pseudomonadota</taxon>
        <taxon>Gammaproteobacteria</taxon>
        <taxon>Chromatiales</taxon>
        <taxon>Chromatiaceae</taxon>
        <taxon>Thiocystis</taxon>
    </lineage>
</organism>
<dbReference type="InterPro" id="IPR003661">
    <property type="entry name" value="HisK_dim/P_dom"/>
</dbReference>
<evidence type="ECO:0000256" key="2">
    <source>
        <dbReference type="ARBA" id="ARBA00012438"/>
    </source>
</evidence>
<dbReference type="RefSeq" id="WP_014778178.1">
    <property type="nucleotide sequence ID" value="NC_018012.1"/>
</dbReference>
<dbReference type="PROSITE" id="PS50110">
    <property type="entry name" value="RESPONSE_REGULATORY"/>
    <property type="match status" value="1"/>
</dbReference>
<dbReference type="Pfam" id="PF02518">
    <property type="entry name" value="HATPase_c"/>
    <property type="match status" value="1"/>
</dbReference>
<dbReference type="SUPFAM" id="SSF47384">
    <property type="entry name" value="Homodimeric domain of signal transducing histidine kinase"/>
    <property type="match status" value="1"/>
</dbReference>
<dbReference type="SMART" id="SM00448">
    <property type="entry name" value="REC"/>
    <property type="match status" value="1"/>
</dbReference>
<dbReference type="Proteomes" id="UP000006062">
    <property type="component" value="Chromosome"/>
</dbReference>
<dbReference type="AlphaFoldDB" id="I3Y9P9"/>
<dbReference type="PROSITE" id="PS50109">
    <property type="entry name" value="HIS_KIN"/>
    <property type="match status" value="1"/>
</dbReference>
<keyword evidence="8" id="KW-0418">Kinase</keyword>
<dbReference type="InterPro" id="IPR004358">
    <property type="entry name" value="Sig_transdc_His_kin-like_C"/>
</dbReference>